<evidence type="ECO:0000313" key="2">
    <source>
        <dbReference type="EMBL" id="KIY94516.1"/>
    </source>
</evidence>
<evidence type="ECO:0000313" key="3">
    <source>
        <dbReference type="Proteomes" id="UP000054498"/>
    </source>
</evidence>
<evidence type="ECO:0000256" key="1">
    <source>
        <dbReference type="SAM" id="MobiDB-lite"/>
    </source>
</evidence>
<accession>A0A0D2LYJ8</accession>
<sequence length="177" mass="17847">MAIDTTPYQQHQHTSPPAPALAPPPPTAAAPAPPRAQPPLPPSSDDATDSAAAPGAAPAPAPAQPLLRGAGVPFGNVPRPPSRAALRALLGRSYHQLGMSRPLAESDLAALECAAGFRGPEAEGPAGAAAAEEAAGEAAAAAAAQAEWERFLAVWVQTLSLLRLIQKGSGAQLCRRS</sequence>
<proteinExistence type="predicted"/>
<protein>
    <submittedName>
        <fullName evidence="2">Uncharacterized protein</fullName>
    </submittedName>
</protein>
<organism evidence="2 3">
    <name type="scientific">Monoraphidium neglectum</name>
    <dbReference type="NCBI Taxonomy" id="145388"/>
    <lineage>
        <taxon>Eukaryota</taxon>
        <taxon>Viridiplantae</taxon>
        <taxon>Chlorophyta</taxon>
        <taxon>core chlorophytes</taxon>
        <taxon>Chlorophyceae</taxon>
        <taxon>CS clade</taxon>
        <taxon>Sphaeropleales</taxon>
        <taxon>Selenastraceae</taxon>
        <taxon>Monoraphidium</taxon>
    </lineage>
</organism>
<feature type="region of interest" description="Disordered" evidence="1">
    <location>
        <begin position="1"/>
        <end position="82"/>
    </location>
</feature>
<feature type="compositionally biased region" description="Low complexity" evidence="1">
    <location>
        <begin position="43"/>
        <end position="56"/>
    </location>
</feature>
<feature type="compositionally biased region" description="Pro residues" evidence="1">
    <location>
        <begin position="16"/>
        <end position="42"/>
    </location>
</feature>
<dbReference type="RefSeq" id="XP_013893536.1">
    <property type="nucleotide sequence ID" value="XM_014038082.1"/>
</dbReference>
<dbReference type="Proteomes" id="UP000054498">
    <property type="component" value="Unassembled WGS sequence"/>
</dbReference>
<reference evidence="2 3" key="1">
    <citation type="journal article" date="2013" name="BMC Genomics">
        <title>Reconstruction of the lipid metabolism for the microalga Monoraphidium neglectum from its genome sequence reveals characteristics suitable for biofuel production.</title>
        <authorList>
            <person name="Bogen C."/>
            <person name="Al-Dilaimi A."/>
            <person name="Albersmeier A."/>
            <person name="Wichmann J."/>
            <person name="Grundmann M."/>
            <person name="Rupp O."/>
            <person name="Lauersen K.J."/>
            <person name="Blifernez-Klassen O."/>
            <person name="Kalinowski J."/>
            <person name="Goesmann A."/>
            <person name="Mussgnug J.H."/>
            <person name="Kruse O."/>
        </authorList>
    </citation>
    <scope>NUCLEOTIDE SEQUENCE [LARGE SCALE GENOMIC DNA]</scope>
    <source>
        <strain evidence="2 3">SAG 48.87</strain>
    </source>
</reference>
<feature type="compositionally biased region" description="Polar residues" evidence="1">
    <location>
        <begin position="1"/>
        <end position="15"/>
    </location>
</feature>
<dbReference type="GeneID" id="25730911"/>
<keyword evidence="3" id="KW-1185">Reference proteome</keyword>
<name>A0A0D2LYJ8_9CHLO</name>
<dbReference type="KEGG" id="mng:MNEG_13448"/>
<gene>
    <name evidence="2" type="ORF">MNEG_13448</name>
</gene>
<dbReference type="EMBL" id="KK104050">
    <property type="protein sequence ID" value="KIY94516.1"/>
    <property type="molecule type" value="Genomic_DNA"/>
</dbReference>
<dbReference type="AlphaFoldDB" id="A0A0D2LYJ8"/>